<evidence type="ECO:0000313" key="2">
    <source>
        <dbReference type="EMBL" id="KAK3862671.1"/>
    </source>
</evidence>
<dbReference type="Proteomes" id="UP001286313">
    <property type="component" value="Unassembled WGS sequence"/>
</dbReference>
<reference evidence="2" key="1">
    <citation type="submission" date="2023-10" db="EMBL/GenBank/DDBJ databases">
        <title>Genome assemblies of two species of porcelain crab, Petrolisthes cinctipes and Petrolisthes manimaculis (Anomura: Porcellanidae).</title>
        <authorList>
            <person name="Angst P."/>
        </authorList>
    </citation>
    <scope>NUCLEOTIDE SEQUENCE</scope>
    <source>
        <strain evidence="2">PB745_01</strain>
        <tissue evidence="2">Gill</tissue>
    </source>
</reference>
<comment type="caution">
    <text evidence="2">The sequence shown here is derived from an EMBL/GenBank/DDBJ whole genome shotgun (WGS) entry which is preliminary data.</text>
</comment>
<dbReference type="AlphaFoldDB" id="A0AAE1K0Z5"/>
<organism evidence="2 3">
    <name type="scientific">Petrolisthes cinctipes</name>
    <name type="common">Flat porcelain crab</name>
    <dbReference type="NCBI Taxonomy" id="88211"/>
    <lineage>
        <taxon>Eukaryota</taxon>
        <taxon>Metazoa</taxon>
        <taxon>Ecdysozoa</taxon>
        <taxon>Arthropoda</taxon>
        <taxon>Crustacea</taxon>
        <taxon>Multicrustacea</taxon>
        <taxon>Malacostraca</taxon>
        <taxon>Eumalacostraca</taxon>
        <taxon>Eucarida</taxon>
        <taxon>Decapoda</taxon>
        <taxon>Pleocyemata</taxon>
        <taxon>Anomura</taxon>
        <taxon>Galatheoidea</taxon>
        <taxon>Porcellanidae</taxon>
        <taxon>Petrolisthes</taxon>
    </lineage>
</organism>
<feature type="region of interest" description="Disordered" evidence="1">
    <location>
        <begin position="1"/>
        <end position="45"/>
    </location>
</feature>
<sequence length="102" mass="11144">MRGGRKRKREVMGGGGDREGGRVKEEGAREERAGRTGRPSTRASSLFSINKETHLLLPTSLHPHSRVHVSEVGWSGVECQGVEVETHRTAGLSYSLPVSTHE</sequence>
<dbReference type="EMBL" id="JAWQEG010004183">
    <property type="protein sequence ID" value="KAK3862671.1"/>
    <property type="molecule type" value="Genomic_DNA"/>
</dbReference>
<evidence type="ECO:0000313" key="3">
    <source>
        <dbReference type="Proteomes" id="UP001286313"/>
    </source>
</evidence>
<protein>
    <submittedName>
        <fullName evidence="2">Uncharacterized protein</fullName>
    </submittedName>
</protein>
<evidence type="ECO:0000256" key="1">
    <source>
        <dbReference type="SAM" id="MobiDB-lite"/>
    </source>
</evidence>
<feature type="compositionally biased region" description="Basic and acidic residues" evidence="1">
    <location>
        <begin position="16"/>
        <end position="34"/>
    </location>
</feature>
<keyword evidence="3" id="KW-1185">Reference proteome</keyword>
<name>A0AAE1K0Z5_PETCI</name>
<gene>
    <name evidence="2" type="ORF">Pcinc_031489</name>
</gene>
<proteinExistence type="predicted"/>
<accession>A0AAE1K0Z5</accession>